<feature type="compositionally biased region" description="Low complexity" evidence="1">
    <location>
        <begin position="88"/>
        <end position="116"/>
    </location>
</feature>
<gene>
    <name evidence="2" type="ORF">J2Z66_000754</name>
</gene>
<evidence type="ECO:0000256" key="1">
    <source>
        <dbReference type="SAM" id="MobiDB-lite"/>
    </source>
</evidence>
<organism evidence="2 3">
    <name type="scientific">Paenibacillus eucommiae</name>
    <dbReference type="NCBI Taxonomy" id="1355755"/>
    <lineage>
        <taxon>Bacteria</taxon>
        <taxon>Bacillati</taxon>
        <taxon>Bacillota</taxon>
        <taxon>Bacilli</taxon>
        <taxon>Bacillales</taxon>
        <taxon>Paenibacillaceae</taxon>
        <taxon>Paenibacillus</taxon>
    </lineage>
</organism>
<dbReference type="EMBL" id="JAGGLB010000002">
    <property type="protein sequence ID" value="MBP1989159.1"/>
    <property type="molecule type" value="Genomic_DNA"/>
</dbReference>
<dbReference type="Pfam" id="PF11079">
    <property type="entry name" value="YqhG"/>
    <property type="match status" value="2"/>
</dbReference>
<sequence length="361" mass="41056">MNKRHIQAFVMRFLEVFGCSIIEKTPEYVTVKLSPDADKELTGRSYYWSFVERTGAPAETMTYTFVFDPERIKAELKQGQQTIARSNPGAQQALSPPAQSQQRSNAHAPNATHATHGPQTGQTTPAGRGPAPAVNNQASDVPQDNSILGRYFGFVPTTVVSRIPRDEINYGSRRLEQLFDIVQNKGRFVYLFEEPFSIQPVQQAQRIYDTWFTINYKVELVCDMKRSEIHSLAIKLNSGEIRDQFHKKLLTKNLSPRLPANLHILPATIPLPKAMNALELALEHTVSRYDHRWADEANERHHDEAHRIDDYYLGLIGSAEAEQKADVEAQYVNRRAEIDWQYKPRILVSVINCGIFHLSAE</sequence>
<protein>
    <submittedName>
        <fullName evidence="2">Uncharacterized protein</fullName>
    </submittedName>
</protein>
<keyword evidence="3" id="KW-1185">Reference proteome</keyword>
<evidence type="ECO:0000313" key="3">
    <source>
        <dbReference type="Proteomes" id="UP001519287"/>
    </source>
</evidence>
<proteinExistence type="predicted"/>
<dbReference type="Proteomes" id="UP001519287">
    <property type="component" value="Unassembled WGS sequence"/>
</dbReference>
<feature type="region of interest" description="Disordered" evidence="1">
    <location>
        <begin position="77"/>
        <end position="141"/>
    </location>
</feature>
<evidence type="ECO:0000313" key="2">
    <source>
        <dbReference type="EMBL" id="MBP1989159.1"/>
    </source>
</evidence>
<dbReference type="RefSeq" id="WP_209969993.1">
    <property type="nucleotide sequence ID" value="NZ_JAGGLB010000002.1"/>
</dbReference>
<name>A0ABS4IRD2_9BACL</name>
<accession>A0ABS4IRD2</accession>
<comment type="caution">
    <text evidence="2">The sequence shown here is derived from an EMBL/GenBank/DDBJ whole genome shotgun (WGS) entry which is preliminary data.</text>
</comment>
<dbReference type="InterPro" id="IPR024562">
    <property type="entry name" value="YqhG"/>
</dbReference>
<reference evidence="2 3" key="1">
    <citation type="submission" date="2021-03" db="EMBL/GenBank/DDBJ databases">
        <title>Genomic Encyclopedia of Type Strains, Phase IV (KMG-IV): sequencing the most valuable type-strain genomes for metagenomic binning, comparative biology and taxonomic classification.</title>
        <authorList>
            <person name="Goeker M."/>
        </authorList>
    </citation>
    <scope>NUCLEOTIDE SEQUENCE [LARGE SCALE GENOMIC DNA]</scope>
    <source>
        <strain evidence="2 3">DSM 26048</strain>
    </source>
</reference>